<evidence type="ECO:0000313" key="1">
    <source>
        <dbReference type="EMBL" id="KAJ8625942.1"/>
    </source>
</evidence>
<gene>
    <name evidence="1" type="ORF">MRB53_019249</name>
</gene>
<reference evidence="1 2" key="1">
    <citation type="journal article" date="2022" name="Hortic Res">
        <title>A haplotype resolved chromosomal level avocado genome allows analysis of novel avocado genes.</title>
        <authorList>
            <person name="Nath O."/>
            <person name="Fletcher S.J."/>
            <person name="Hayward A."/>
            <person name="Shaw L.M."/>
            <person name="Masouleh A.K."/>
            <person name="Furtado A."/>
            <person name="Henry R.J."/>
            <person name="Mitter N."/>
        </authorList>
    </citation>
    <scope>NUCLEOTIDE SEQUENCE [LARGE SCALE GENOMIC DNA]</scope>
    <source>
        <strain evidence="2">cv. Hass</strain>
    </source>
</reference>
<keyword evidence="2" id="KW-1185">Reference proteome</keyword>
<name>A0ACC2KXW9_PERAE</name>
<proteinExistence type="predicted"/>
<dbReference type="Proteomes" id="UP001234297">
    <property type="component" value="Chromosome 6"/>
</dbReference>
<accession>A0ACC2KXW9</accession>
<sequence>MWPQEGIAVSYGLFSRRNIESEKENQLKIDTAQSYVARILEGSSVFDEDQVESPSGLDDSKIQTWNSQYFRGEPRVMVAKERSDLGTRRRISRTSSSEKPLLLPVRSLKSRVSDEGEVDLMNGVEGIEGSGDGSGLDSEGSSQSPRRNGVREIGEMKESVVLPSPIPWRSRSGRMEFNNERGPGIPRSYSLPRSAVTDEFGRFESPPPNSPIHWSPHPNSSPSPSPKKLSPSPSLSPEMRGKIGEDLGKKKGVHKRPPPPPPPLPPPPICSKSLPKEMNPKLDGGAFSMDMGRSFKNEVRNLSRSRSSSREDLPNSKDMDIDSWRLETRNKNRPEVRKSVRTIRGGEYAMEAKKGGDEVEMNGGRRPKEVDAVGAEKTGTRTASNQSSTSIEKQARSVRFSPPKIQNKESAQKFFVGPEDSDGDELHESSDGEVSARASVVDTGPDGNEVDKKADEFIAKFREQIRLQRIESIKRSSGQRSGAKPR</sequence>
<comment type="caution">
    <text evidence="1">The sequence shown here is derived from an EMBL/GenBank/DDBJ whole genome shotgun (WGS) entry which is preliminary data.</text>
</comment>
<dbReference type="EMBL" id="CM056814">
    <property type="protein sequence ID" value="KAJ8625942.1"/>
    <property type="molecule type" value="Genomic_DNA"/>
</dbReference>
<evidence type="ECO:0000313" key="2">
    <source>
        <dbReference type="Proteomes" id="UP001234297"/>
    </source>
</evidence>
<organism evidence="1 2">
    <name type="scientific">Persea americana</name>
    <name type="common">Avocado</name>
    <dbReference type="NCBI Taxonomy" id="3435"/>
    <lineage>
        <taxon>Eukaryota</taxon>
        <taxon>Viridiplantae</taxon>
        <taxon>Streptophyta</taxon>
        <taxon>Embryophyta</taxon>
        <taxon>Tracheophyta</taxon>
        <taxon>Spermatophyta</taxon>
        <taxon>Magnoliopsida</taxon>
        <taxon>Magnoliidae</taxon>
        <taxon>Laurales</taxon>
        <taxon>Lauraceae</taxon>
        <taxon>Persea</taxon>
    </lineage>
</organism>
<protein>
    <submittedName>
        <fullName evidence="1">Uncharacterized protein</fullName>
    </submittedName>
</protein>